<feature type="chain" id="PRO_5013053228" evidence="1">
    <location>
        <begin position="17"/>
        <end position="215"/>
    </location>
</feature>
<proteinExistence type="predicted"/>
<dbReference type="GO" id="GO:0043176">
    <property type="term" value="F:amine binding"/>
    <property type="evidence" value="ECO:0007669"/>
    <property type="project" value="InterPro"/>
</dbReference>
<feature type="signal peptide" evidence="1">
    <location>
        <begin position="1"/>
        <end position="16"/>
    </location>
</feature>
<dbReference type="AlphaFoldDB" id="A0A224YBV4"/>
<reference evidence="2" key="1">
    <citation type="journal article" date="2017" name="Parasit. Vectors">
        <title>Sialotranscriptomics of Rhipicephalus zambeziensis reveals intricate expression profiles of secretory proteins and suggests tight temporal transcriptional regulation during blood-feeding.</title>
        <authorList>
            <person name="de Castro M.H."/>
            <person name="de Klerk D."/>
            <person name="Pienaar R."/>
            <person name="Rees D.J.G."/>
            <person name="Mans B.J."/>
        </authorList>
    </citation>
    <scope>NUCLEOTIDE SEQUENCE</scope>
    <source>
        <tissue evidence="2">Salivary glands</tissue>
    </source>
</reference>
<name>A0A224YBV4_9ACAR</name>
<dbReference type="SUPFAM" id="SSF50814">
    <property type="entry name" value="Lipocalins"/>
    <property type="match status" value="1"/>
</dbReference>
<evidence type="ECO:0000313" key="2">
    <source>
        <dbReference type="EMBL" id="MAA15177.1"/>
    </source>
</evidence>
<dbReference type="GO" id="GO:0030682">
    <property type="term" value="P:symbiont-mediated perturbation of host defenses"/>
    <property type="evidence" value="ECO:0007669"/>
    <property type="project" value="InterPro"/>
</dbReference>
<dbReference type="Pfam" id="PF02098">
    <property type="entry name" value="His_binding"/>
    <property type="match status" value="1"/>
</dbReference>
<protein>
    <submittedName>
        <fullName evidence="2">Lipocalin</fullName>
    </submittedName>
</protein>
<dbReference type="InterPro" id="IPR012674">
    <property type="entry name" value="Calycin"/>
</dbReference>
<evidence type="ECO:0000256" key="1">
    <source>
        <dbReference type="SAM" id="SignalP"/>
    </source>
</evidence>
<accession>A0A224YBV4</accession>
<dbReference type="Gene3D" id="2.40.128.20">
    <property type="match status" value="1"/>
</dbReference>
<dbReference type="EMBL" id="GFPF01004031">
    <property type="protein sequence ID" value="MAA15177.1"/>
    <property type="molecule type" value="Transcribed_RNA"/>
</dbReference>
<sequence>MLAIFVVFVHVLGVFSMEDRSAMHPSSTTQRIKTFDGWDFFQRNRQVDMQLRNFNFSMNGSVVCLSSTRNVSMHASHKMTDNLRYKNNVTGEWRNFTQTYIFYNNSRGYNIMNSSAETASPSVSLEFLLVGYKCAIVKVAFLQNIASGMPDKEAQSFPPNGKKHSMCAILVAHAYVDEPQPYCNREFDSLCGNGTVYAVYDQNECNRTSSKTPHC</sequence>
<dbReference type="InterPro" id="IPR002970">
    <property type="entry name" value="Tick_his-bd"/>
</dbReference>
<organism evidence="2">
    <name type="scientific">Rhipicephalus zambeziensis</name>
    <dbReference type="NCBI Taxonomy" id="60191"/>
    <lineage>
        <taxon>Eukaryota</taxon>
        <taxon>Metazoa</taxon>
        <taxon>Ecdysozoa</taxon>
        <taxon>Arthropoda</taxon>
        <taxon>Chelicerata</taxon>
        <taxon>Arachnida</taxon>
        <taxon>Acari</taxon>
        <taxon>Parasitiformes</taxon>
        <taxon>Ixodida</taxon>
        <taxon>Ixodoidea</taxon>
        <taxon>Ixodidae</taxon>
        <taxon>Rhipicephalinae</taxon>
        <taxon>Rhipicephalus</taxon>
        <taxon>Rhipicephalus</taxon>
    </lineage>
</organism>
<keyword evidence="1" id="KW-0732">Signal</keyword>